<feature type="domain" description="PAC" evidence="5">
    <location>
        <begin position="270"/>
        <end position="322"/>
    </location>
</feature>
<dbReference type="Gene3D" id="1.10.287.130">
    <property type="match status" value="1"/>
</dbReference>
<organism evidence="6 7">
    <name type="scientific">Filimonas lacunae</name>
    <dbReference type="NCBI Taxonomy" id="477680"/>
    <lineage>
        <taxon>Bacteria</taxon>
        <taxon>Pseudomonadati</taxon>
        <taxon>Bacteroidota</taxon>
        <taxon>Chitinophagia</taxon>
        <taxon>Chitinophagales</taxon>
        <taxon>Chitinophagaceae</taxon>
        <taxon>Filimonas</taxon>
    </lineage>
</organism>
<evidence type="ECO:0000259" key="5">
    <source>
        <dbReference type="PROSITE" id="PS50113"/>
    </source>
</evidence>
<dbReference type="Gene3D" id="3.30.450.20">
    <property type="entry name" value="PAS domain"/>
    <property type="match status" value="2"/>
</dbReference>
<evidence type="ECO:0000256" key="1">
    <source>
        <dbReference type="ARBA" id="ARBA00000085"/>
    </source>
</evidence>
<dbReference type="Proteomes" id="UP000186917">
    <property type="component" value="Unassembled WGS sequence"/>
</dbReference>
<feature type="transmembrane region" description="Helical" evidence="3">
    <location>
        <begin position="9"/>
        <end position="30"/>
    </location>
</feature>
<dbReference type="InterPro" id="IPR000014">
    <property type="entry name" value="PAS"/>
</dbReference>
<evidence type="ECO:0000313" key="6">
    <source>
        <dbReference type="EMBL" id="SIS79128.1"/>
    </source>
</evidence>
<dbReference type="InterPro" id="IPR036097">
    <property type="entry name" value="HisK_dim/P_sf"/>
</dbReference>
<dbReference type="EMBL" id="FTOR01000001">
    <property type="protein sequence ID" value="SIS79128.1"/>
    <property type="molecule type" value="Genomic_DNA"/>
</dbReference>
<dbReference type="CDD" id="cd00082">
    <property type="entry name" value="HisKA"/>
    <property type="match status" value="1"/>
</dbReference>
<dbReference type="Pfam" id="PF00512">
    <property type="entry name" value="HisKA"/>
    <property type="match status" value="1"/>
</dbReference>
<proteinExistence type="predicted"/>
<dbReference type="InterPro" id="IPR000700">
    <property type="entry name" value="PAS-assoc_C"/>
</dbReference>
<dbReference type="InterPro" id="IPR035965">
    <property type="entry name" value="PAS-like_dom_sf"/>
</dbReference>
<dbReference type="AlphaFoldDB" id="A0A173MQS6"/>
<dbReference type="RefSeq" id="WP_076376649.1">
    <property type="nucleotide sequence ID" value="NZ_AP017422.1"/>
</dbReference>
<dbReference type="SUPFAM" id="SSF55785">
    <property type="entry name" value="PYP-like sensor domain (PAS domain)"/>
    <property type="match status" value="2"/>
</dbReference>
<dbReference type="SMART" id="SM00388">
    <property type="entry name" value="HisKA"/>
    <property type="match status" value="1"/>
</dbReference>
<evidence type="ECO:0000259" key="4">
    <source>
        <dbReference type="PROSITE" id="PS50112"/>
    </source>
</evidence>
<dbReference type="KEGG" id="fln:FLA_5853"/>
<keyword evidence="3" id="KW-0472">Membrane</keyword>
<dbReference type="NCBIfam" id="TIGR00229">
    <property type="entry name" value="sensory_box"/>
    <property type="match status" value="1"/>
</dbReference>
<dbReference type="SUPFAM" id="SSF47384">
    <property type="entry name" value="Homodimeric domain of signal transducing histidine kinase"/>
    <property type="match status" value="1"/>
</dbReference>
<dbReference type="SMART" id="SM00091">
    <property type="entry name" value="PAS"/>
    <property type="match status" value="2"/>
</dbReference>
<keyword evidence="3" id="KW-0812">Transmembrane</keyword>
<gene>
    <name evidence="6" type="ORF">SAMN05421788_1011232</name>
</gene>
<protein>
    <recommendedName>
        <fullName evidence="2">histidine kinase</fullName>
        <ecNumber evidence="2">2.7.13.3</ecNumber>
    </recommendedName>
</protein>
<dbReference type="Pfam" id="PF13426">
    <property type="entry name" value="PAS_9"/>
    <property type="match status" value="1"/>
</dbReference>
<dbReference type="GO" id="GO:0000155">
    <property type="term" value="F:phosphorelay sensor kinase activity"/>
    <property type="evidence" value="ECO:0007669"/>
    <property type="project" value="InterPro"/>
</dbReference>
<evidence type="ECO:0000313" key="7">
    <source>
        <dbReference type="Proteomes" id="UP000186917"/>
    </source>
</evidence>
<evidence type="ECO:0000256" key="3">
    <source>
        <dbReference type="SAM" id="Phobius"/>
    </source>
</evidence>
<dbReference type="InterPro" id="IPR013656">
    <property type="entry name" value="PAS_4"/>
</dbReference>
<dbReference type="STRING" id="477680.SAMN05421788_1011232"/>
<dbReference type="PROSITE" id="PS50112">
    <property type="entry name" value="PAS"/>
    <property type="match status" value="1"/>
</dbReference>
<dbReference type="InterPro" id="IPR003661">
    <property type="entry name" value="HisK_dim/P_dom"/>
</dbReference>
<reference evidence="7" key="1">
    <citation type="submission" date="2017-01" db="EMBL/GenBank/DDBJ databases">
        <authorList>
            <person name="Varghese N."/>
            <person name="Submissions S."/>
        </authorList>
    </citation>
    <scope>NUCLEOTIDE SEQUENCE [LARGE SCALE GENOMIC DNA]</scope>
    <source>
        <strain evidence="7">DSM 21054</strain>
    </source>
</reference>
<dbReference type="PROSITE" id="PS50113">
    <property type="entry name" value="PAC"/>
    <property type="match status" value="1"/>
</dbReference>
<dbReference type="EC" id="2.7.13.3" evidence="2"/>
<feature type="transmembrane region" description="Helical" evidence="3">
    <location>
        <begin position="36"/>
        <end position="58"/>
    </location>
</feature>
<evidence type="ECO:0000256" key="2">
    <source>
        <dbReference type="ARBA" id="ARBA00012438"/>
    </source>
</evidence>
<feature type="domain" description="PAS" evidence="4">
    <location>
        <begin position="193"/>
        <end position="229"/>
    </location>
</feature>
<dbReference type="Pfam" id="PF08448">
    <property type="entry name" value="PAS_4"/>
    <property type="match status" value="1"/>
</dbReference>
<sequence length="396" mass="45615">MKRLPLRVAIIYFLAACTWIVVTDLALRGVDTAGWAYFQTVKGLLFALITALIFYVVGVSSYRRILRRELDYRRLFEGSPHPIVIYDIETLYILKANEAFLKRYEYDERDLERLQVMDICTVDERLQALDFIRNVVNKPISESGVWKQVTRSGQEFYASITSHATDFRNRRARMIVITDVDEQLKARNAIRSTEKKLKSLIDSTSDIIFMVDIDMNLVTINAAFEALYNNSFPGAHRLYTPISLYELPIKMFGEEWLKNIKMAMKGESVRKEDKYEIPSTGEEICLDISLNPIYDVHDQVIGVGCISRNISDRKKTEDLMSRQLTQLREIAWIQSHELRQPLTNIMGLASIIESEVESEKDVNDEEVKKHVLLMQRACDQLDQVVKGIVKKTAGIS</sequence>
<keyword evidence="3" id="KW-1133">Transmembrane helix</keyword>
<accession>A0A173MQS6</accession>
<name>A0A173MQS6_9BACT</name>
<dbReference type="OrthoDB" id="9124519at2"/>
<comment type="catalytic activity">
    <reaction evidence="1">
        <text>ATP + protein L-histidine = ADP + protein N-phospho-L-histidine.</text>
        <dbReference type="EC" id="2.7.13.3"/>
    </reaction>
</comment>
<keyword evidence="7" id="KW-1185">Reference proteome</keyword>